<evidence type="ECO:0000256" key="7">
    <source>
        <dbReference type="ARBA" id="ARBA00022723"/>
    </source>
</evidence>
<proteinExistence type="inferred from homology"/>
<evidence type="ECO:0000313" key="12">
    <source>
        <dbReference type="EMBL" id="OJJ07683.1"/>
    </source>
</evidence>
<keyword evidence="13" id="KW-1185">Reference proteome</keyword>
<comment type="catalytic activity">
    <reaction evidence="10">
        <text>D-sedoheptulose 7-phosphate + D-glyceraldehyde 3-phosphate = aldehydo-D-ribose 5-phosphate + D-xylulose 5-phosphate</text>
        <dbReference type="Rhea" id="RHEA:10508"/>
        <dbReference type="ChEBI" id="CHEBI:57483"/>
        <dbReference type="ChEBI" id="CHEBI:57737"/>
        <dbReference type="ChEBI" id="CHEBI:58273"/>
        <dbReference type="ChEBI" id="CHEBI:59776"/>
        <dbReference type="EC" id="2.2.1.1"/>
    </reaction>
</comment>
<evidence type="ECO:0000256" key="8">
    <source>
        <dbReference type="ARBA" id="ARBA00022842"/>
    </source>
</evidence>
<name>A0A1L9Q1N6_ASPVE</name>
<evidence type="ECO:0000256" key="1">
    <source>
        <dbReference type="ARBA" id="ARBA00001941"/>
    </source>
</evidence>
<keyword evidence="6" id="KW-0808">Transferase</keyword>
<comment type="similarity">
    <text evidence="4">Belongs to the transketolase family.</text>
</comment>
<dbReference type="STRING" id="1036611.A0A1L9Q1N6"/>
<dbReference type="InterPro" id="IPR049557">
    <property type="entry name" value="Transketolase_CS"/>
</dbReference>
<evidence type="ECO:0000256" key="6">
    <source>
        <dbReference type="ARBA" id="ARBA00022679"/>
    </source>
</evidence>
<dbReference type="GO" id="GO:0005634">
    <property type="term" value="C:nucleus"/>
    <property type="evidence" value="ECO:0007669"/>
    <property type="project" value="TreeGrafter"/>
</dbReference>
<dbReference type="SUPFAM" id="SSF52518">
    <property type="entry name" value="Thiamin diphosphate-binding fold (THDP-binding)"/>
    <property type="match status" value="2"/>
</dbReference>
<comment type="cofactor">
    <cofactor evidence="1">
        <name>Co(2+)</name>
        <dbReference type="ChEBI" id="CHEBI:48828"/>
    </cofactor>
</comment>
<sequence>MASSLVNGSSSKHDVVLKTFRLLIADLCQQFGGGHPGGAIGMAAIGVALWRYIMRYAPHTPDFFNRDRFVLSNGHTCLFQYTWLHLTGYKAMTFEQLKSYHSDRVDALCPGHPEIEHEGVEVTTGPLGQGVANAVGLAMASKNLGATYNRPGYDVVNNHTWCMIGDACLQEGVALEAISLAGHWKLNNLTIMYDNNQITCDGSVDLTNTEDINAKMRACGWDVIDVEDGCYDVEGLVQALTKARASTEKPTFINVRTVIGLDSKVAGQAAAHGAAFGVADVADMKRKLGFNPEEHFVIGDTVREFFADLPARGEGFVKEWNDLVQRYTEAHPELGGEFQRRVRGELPADWQERIPTEFPDKPTASRASSGQVFNPLAQSINSFMVGTADLSPSVNMIWKGKVDFQHPDLRTTCGINGDYSGRYIHYGVREHAMAAISNGLAAFNPNTFIPITSSFFMFYLYAAPAVRMGALQHLQVIHAATHDSIGMGEDGPTHQPIELASLYRAMPNLLFIRPGDGEETAGAWIAAINAKTSSTIISTSRHALPQLKQTRRDGVLKGAYVLEEAESAAVTLIGVGAELSFALDVATELKEKKDITARVVSFPCQRIFEQQSLEYKRSVLQRHKGIPAVVIEPYAPNGWERYADAGISIKRFGHSLPGKAAYKFFGFETGVMTDKVGDYLDRIKGDEALRGEFVDL</sequence>
<dbReference type="GO" id="GO:0046872">
    <property type="term" value="F:metal ion binding"/>
    <property type="evidence" value="ECO:0007669"/>
    <property type="project" value="UniProtKB-KW"/>
</dbReference>
<evidence type="ECO:0000256" key="5">
    <source>
        <dbReference type="ARBA" id="ARBA00013152"/>
    </source>
</evidence>
<evidence type="ECO:0000313" key="13">
    <source>
        <dbReference type="Proteomes" id="UP000184073"/>
    </source>
</evidence>
<dbReference type="PANTHER" id="PTHR43522">
    <property type="entry name" value="TRANSKETOLASE"/>
    <property type="match status" value="1"/>
</dbReference>
<dbReference type="AlphaFoldDB" id="A0A1L9Q1N6"/>
<dbReference type="Proteomes" id="UP000184073">
    <property type="component" value="Unassembled WGS sequence"/>
</dbReference>
<dbReference type="InterPro" id="IPR055152">
    <property type="entry name" value="Transketolase-like_C_2"/>
</dbReference>
<dbReference type="GO" id="GO:0005829">
    <property type="term" value="C:cytosol"/>
    <property type="evidence" value="ECO:0007669"/>
    <property type="project" value="TreeGrafter"/>
</dbReference>
<evidence type="ECO:0000256" key="3">
    <source>
        <dbReference type="ARBA" id="ARBA00001964"/>
    </source>
</evidence>
<dbReference type="InterPro" id="IPR005474">
    <property type="entry name" value="Transketolase_N"/>
</dbReference>
<evidence type="ECO:0000256" key="9">
    <source>
        <dbReference type="ARBA" id="ARBA00023052"/>
    </source>
</evidence>
<dbReference type="SUPFAM" id="SSF52922">
    <property type="entry name" value="TK C-terminal domain-like"/>
    <property type="match status" value="1"/>
</dbReference>
<evidence type="ECO:0000256" key="4">
    <source>
        <dbReference type="ARBA" id="ARBA00007131"/>
    </source>
</evidence>
<dbReference type="CDD" id="cd07033">
    <property type="entry name" value="TPP_PYR_DXS_TK_like"/>
    <property type="match status" value="1"/>
</dbReference>
<dbReference type="RefSeq" id="XP_040673445.1">
    <property type="nucleotide sequence ID" value="XM_040809381.1"/>
</dbReference>
<dbReference type="Gene3D" id="3.40.50.920">
    <property type="match status" value="1"/>
</dbReference>
<dbReference type="InterPro" id="IPR009014">
    <property type="entry name" value="Transketo_C/PFOR_II"/>
</dbReference>
<dbReference type="Gene3D" id="3.40.50.970">
    <property type="match status" value="2"/>
</dbReference>
<accession>A0A1L9Q1N6</accession>
<evidence type="ECO:0000256" key="2">
    <source>
        <dbReference type="ARBA" id="ARBA00001946"/>
    </source>
</evidence>
<dbReference type="EC" id="2.2.1.1" evidence="5"/>
<dbReference type="PANTHER" id="PTHR43522:SF6">
    <property type="entry name" value="TRANSKETOLASE-LIKE PYRIMIDINE-BINDING DOMAIN-CONTAINING PROTEIN-RELATED"/>
    <property type="match status" value="1"/>
</dbReference>
<reference evidence="13" key="1">
    <citation type="journal article" date="2017" name="Genome Biol.">
        <title>Comparative genomics reveals high biological diversity and specific adaptations in the industrially and medically important fungal genus Aspergillus.</title>
        <authorList>
            <person name="de Vries R.P."/>
            <person name="Riley R."/>
            <person name="Wiebenga A."/>
            <person name="Aguilar-Osorio G."/>
            <person name="Amillis S."/>
            <person name="Uchima C.A."/>
            <person name="Anderluh G."/>
            <person name="Asadollahi M."/>
            <person name="Askin M."/>
            <person name="Barry K."/>
            <person name="Battaglia E."/>
            <person name="Bayram O."/>
            <person name="Benocci T."/>
            <person name="Braus-Stromeyer S.A."/>
            <person name="Caldana C."/>
            <person name="Canovas D."/>
            <person name="Cerqueira G.C."/>
            <person name="Chen F."/>
            <person name="Chen W."/>
            <person name="Choi C."/>
            <person name="Clum A."/>
            <person name="Dos Santos R.A."/>
            <person name="Damasio A.R."/>
            <person name="Diallinas G."/>
            <person name="Emri T."/>
            <person name="Fekete E."/>
            <person name="Flipphi M."/>
            <person name="Freyberg S."/>
            <person name="Gallo A."/>
            <person name="Gournas C."/>
            <person name="Habgood R."/>
            <person name="Hainaut M."/>
            <person name="Harispe M.L."/>
            <person name="Henrissat B."/>
            <person name="Hilden K.S."/>
            <person name="Hope R."/>
            <person name="Hossain A."/>
            <person name="Karabika E."/>
            <person name="Karaffa L."/>
            <person name="Karanyi Z."/>
            <person name="Krasevec N."/>
            <person name="Kuo A."/>
            <person name="Kusch H."/>
            <person name="LaButti K."/>
            <person name="Lagendijk E.L."/>
            <person name="Lapidus A."/>
            <person name="Levasseur A."/>
            <person name="Lindquist E."/>
            <person name="Lipzen A."/>
            <person name="Logrieco A.F."/>
            <person name="MacCabe A."/>
            <person name="Maekelae M.R."/>
            <person name="Malavazi I."/>
            <person name="Melin P."/>
            <person name="Meyer V."/>
            <person name="Mielnichuk N."/>
            <person name="Miskei M."/>
            <person name="Molnar A.P."/>
            <person name="Mule G."/>
            <person name="Ngan C.Y."/>
            <person name="Orejas M."/>
            <person name="Orosz E."/>
            <person name="Ouedraogo J.P."/>
            <person name="Overkamp K.M."/>
            <person name="Park H.-S."/>
            <person name="Perrone G."/>
            <person name="Piumi F."/>
            <person name="Punt P.J."/>
            <person name="Ram A.F."/>
            <person name="Ramon A."/>
            <person name="Rauscher S."/>
            <person name="Record E."/>
            <person name="Riano-Pachon D.M."/>
            <person name="Robert V."/>
            <person name="Roehrig J."/>
            <person name="Ruller R."/>
            <person name="Salamov A."/>
            <person name="Salih N.S."/>
            <person name="Samson R.A."/>
            <person name="Sandor E."/>
            <person name="Sanguinetti M."/>
            <person name="Schuetze T."/>
            <person name="Sepcic K."/>
            <person name="Shelest E."/>
            <person name="Sherlock G."/>
            <person name="Sophianopoulou V."/>
            <person name="Squina F.M."/>
            <person name="Sun H."/>
            <person name="Susca A."/>
            <person name="Todd R.B."/>
            <person name="Tsang A."/>
            <person name="Unkles S.E."/>
            <person name="van de Wiele N."/>
            <person name="van Rossen-Uffink D."/>
            <person name="Oliveira J.V."/>
            <person name="Vesth T.C."/>
            <person name="Visser J."/>
            <person name="Yu J.-H."/>
            <person name="Zhou M."/>
            <person name="Andersen M.R."/>
            <person name="Archer D.B."/>
            <person name="Baker S.E."/>
            <person name="Benoit I."/>
            <person name="Brakhage A.A."/>
            <person name="Braus G.H."/>
            <person name="Fischer R."/>
            <person name="Frisvad J.C."/>
            <person name="Goldman G.H."/>
            <person name="Houbraken J."/>
            <person name="Oakley B."/>
            <person name="Pocsi I."/>
            <person name="Scazzocchio C."/>
            <person name="Seiboth B."/>
            <person name="vanKuyk P.A."/>
            <person name="Wortman J."/>
            <person name="Dyer P.S."/>
            <person name="Grigoriev I.V."/>
        </authorList>
    </citation>
    <scope>NUCLEOTIDE SEQUENCE [LARGE SCALE GENOMIC DNA]</scope>
    <source>
        <strain evidence="13">CBS 583.65</strain>
    </source>
</reference>
<dbReference type="PROSITE" id="PS00802">
    <property type="entry name" value="TRANSKETOLASE_2"/>
    <property type="match status" value="1"/>
</dbReference>
<dbReference type="Pfam" id="PF00456">
    <property type="entry name" value="Transketolase_N"/>
    <property type="match status" value="1"/>
</dbReference>
<dbReference type="SMART" id="SM00861">
    <property type="entry name" value="Transket_pyr"/>
    <property type="match status" value="1"/>
</dbReference>
<dbReference type="InterPro" id="IPR033247">
    <property type="entry name" value="Transketolase_fam"/>
</dbReference>
<dbReference type="Pfam" id="PF02779">
    <property type="entry name" value="Transket_pyr"/>
    <property type="match status" value="1"/>
</dbReference>
<keyword evidence="8" id="KW-0460">Magnesium</keyword>
<dbReference type="InterPro" id="IPR029061">
    <property type="entry name" value="THDP-binding"/>
</dbReference>
<keyword evidence="9" id="KW-0786">Thiamine pyrophosphate</keyword>
<protein>
    <recommendedName>
        <fullName evidence="5">transketolase</fullName>
        <ecNumber evidence="5">2.2.1.1</ecNumber>
    </recommendedName>
</protein>
<dbReference type="InterPro" id="IPR020826">
    <property type="entry name" value="Transketolase_BS"/>
</dbReference>
<dbReference type="GO" id="GO:0006098">
    <property type="term" value="P:pentose-phosphate shunt"/>
    <property type="evidence" value="ECO:0007669"/>
    <property type="project" value="TreeGrafter"/>
</dbReference>
<gene>
    <name evidence="12" type="ORF">ASPVEDRAFT_202649</name>
</gene>
<evidence type="ECO:0000256" key="10">
    <source>
        <dbReference type="ARBA" id="ARBA00049473"/>
    </source>
</evidence>
<dbReference type="GO" id="GO:0004802">
    <property type="term" value="F:transketolase activity"/>
    <property type="evidence" value="ECO:0007669"/>
    <property type="project" value="UniProtKB-EC"/>
</dbReference>
<comment type="cofactor">
    <cofactor evidence="3">
        <name>thiamine diphosphate</name>
        <dbReference type="ChEBI" id="CHEBI:58937"/>
    </cofactor>
</comment>
<keyword evidence="7" id="KW-0479">Metal-binding</keyword>
<organism evidence="12 13">
    <name type="scientific">Aspergillus versicolor CBS 583.65</name>
    <dbReference type="NCBI Taxonomy" id="1036611"/>
    <lineage>
        <taxon>Eukaryota</taxon>
        <taxon>Fungi</taxon>
        <taxon>Dikarya</taxon>
        <taxon>Ascomycota</taxon>
        <taxon>Pezizomycotina</taxon>
        <taxon>Eurotiomycetes</taxon>
        <taxon>Eurotiomycetidae</taxon>
        <taxon>Eurotiales</taxon>
        <taxon>Aspergillaceae</taxon>
        <taxon>Aspergillus</taxon>
        <taxon>Aspergillus subgen. Nidulantes</taxon>
    </lineage>
</organism>
<dbReference type="OrthoDB" id="10267175at2759"/>
<comment type="cofactor">
    <cofactor evidence="2">
        <name>Mg(2+)</name>
        <dbReference type="ChEBI" id="CHEBI:18420"/>
    </cofactor>
</comment>
<dbReference type="FunFam" id="3.40.50.970:FF:000003">
    <property type="entry name" value="Transketolase"/>
    <property type="match status" value="1"/>
</dbReference>
<dbReference type="GeneID" id="63724892"/>
<dbReference type="FunFam" id="3.40.50.970:FF:000004">
    <property type="entry name" value="Transketolase"/>
    <property type="match status" value="1"/>
</dbReference>
<dbReference type="EMBL" id="KV878137">
    <property type="protein sequence ID" value="OJJ07683.1"/>
    <property type="molecule type" value="Genomic_DNA"/>
</dbReference>
<feature type="domain" description="Transketolase-like pyrimidine-binding" evidence="11">
    <location>
        <begin position="363"/>
        <end position="546"/>
    </location>
</feature>
<dbReference type="PROSITE" id="PS00801">
    <property type="entry name" value="TRANSKETOLASE_1"/>
    <property type="match status" value="1"/>
</dbReference>
<dbReference type="FunFam" id="3.40.50.920:FF:000012">
    <property type="entry name" value="Transketolase, variant 1"/>
    <property type="match status" value="1"/>
</dbReference>
<evidence type="ECO:0000259" key="11">
    <source>
        <dbReference type="SMART" id="SM00861"/>
    </source>
</evidence>
<dbReference type="Pfam" id="PF22613">
    <property type="entry name" value="Transketolase_C_1"/>
    <property type="match status" value="1"/>
</dbReference>
<dbReference type="VEuPathDB" id="FungiDB:ASPVEDRAFT_202649"/>
<dbReference type="InterPro" id="IPR005475">
    <property type="entry name" value="Transketolase-like_Pyr-bd"/>
</dbReference>
<dbReference type="CDD" id="cd02012">
    <property type="entry name" value="TPP_TK"/>
    <property type="match status" value="1"/>
</dbReference>